<feature type="transmembrane region" description="Helical" evidence="6">
    <location>
        <begin position="136"/>
        <end position="155"/>
    </location>
</feature>
<evidence type="ECO:0000256" key="1">
    <source>
        <dbReference type="ARBA" id="ARBA00004651"/>
    </source>
</evidence>
<dbReference type="Pfam" id="PF07690">
    <property type="entry name" value="MFS_1"/>
    <property type="match status" value="1"/>
</dbReference>
<evidence type="ECO:0000259" key="7">
    <source>
        <dbReference type="PROSITE" id="PS50850"/>
    </source>
</evidence>
<keyword evidence="2" id="KW-0813">Transport</keyword>
<feature type="transmembrane region" description="Helical" evidence="6">
    <location>
        <begin position="49"/>
        <end position="70"/>
    </location>
</feature>
<name>A0A537JED1_9BACT</name>
<keyword evidence="4 6" id="KW-1133">Transmembrane helix</keyword>
<dbReference type="Proteomes" id="UP000320048">
    <property type="component" value="Unassembled WGS sequence"/>
</dbReference>
<dbReference type="InterPro" id="IPR011701">
    <property type="entry name" value="MFS"/>
</dbReference>
<dbReference type="EMBL" id="VBAO01000151">
    <property type="protein sequence ID" value="TMI81879.1"/>
    <property type="molecule type" value="Genomic_DNA"/>
</dbReference>
<dbReference type="PROSITE" id="PS50850">
    <property type="entry name" value="MFS"/>
    <property type="match status" value="1"/>
</dbReference>
<organism evidence="8 9">
    <name type="scientific">Candidatus Segetimicrobium genomatis</name>
    <dbReference type="NCBI Taxonomy" id="2569760"/>
    <lineage>
        <taxon>Bacteria</taxon>
        <taxon>Bacillati</taxon>
        <taxon>Candidatus Sysuimicrobiota</taxon>
        <taxon>Candidatus Sysuimicrobiia</taxon>
        <taxon>Candidatus Sysuimicrobiales</taxon>
        <taxon>Candidatus Segetimicrobiaceae</taxon>
        <taxon>Candidatus Segetimicrobium</taxon>
    </lineage>
</organism>
<comment type="caution">
    <text evidence="8">The sequence shown here is derived from an EMBL/GenBank/DDBJ whole genome shotgun (WGS) entry which is preliminary data.</text>
</comment>
<keyword evidence="3 6" id="KW-0812">Transmembrane</keyword>
<evidence type="ECO:0000313" key="8">
    <source>
        <dbReference type="EMBL" id="TMI81879.1"/>
    </source>
</evidence>
<evidence type="ECO:0000256" key="4">
    <source>
        <dbReference type="ARBA" id="ARBA00022989"/>
    </source>
</evidence>
<dbReference type="InterPro" id="IPR020846">
    <property type="entry name" value="MFS_dom"/>
</dbReference>
<dbReference type="PANTHER" id="PTHR43385:SF1">
    <property type="entry name" value="RIBOFLAVIN TRANSPORTER RIBJ"/>
    <property type="match status" value="1"/>
</dbReference>
<dbReference type="GO" id="GO:0005886">
    <property type="term" value="C:plasma membrane"/>
    <property type="evidence" value="ECO:0007669"/>
    <property type="project" value="UniProtKB-SubCell"/>
</dbReference>
<feature type="transmembrane region" description="Helical" evidence="6">
    <location>
        <begin position="257"/>
        <end position="275"/>
    </location>
</feature>
<dbReference type="InterPro" id="IPR052983">
    <property type="entry name" value="MFS_Riboflavin_Transporter"/>
</dbReference>
<dbReference type="AlphaFoldDB" id="A0A537JED1"/>
<dbReference type="InterPro" id="IPR036259">
    <property type="entry name" value="MFS_trans_sf"/>
</dbReference>
<evidence type="ECO:0000313" key="9">
    <source>
        <dbReference type="Proteomes" id="UP000320048"/>
    </source>
</evidence>
<feature type="transmembrane region" description="Helical" evidence="6">
    <location>
        <begin position="100"/>
        <end position="124"/>
    </location>
</feature>
<protein>
    <submittedName>
        <fullName evidence="8">MFS transporter</fullName>
    </submittedName>
</protein>
<gene>
    <name evidence="8" type="ORF">E6H04_05825</name>
</gene>
<sequence>YEPAFAAVVQWFASHRDRALLTVTLAAGLASTIFMPVAAWLLGRQGWRAATVTLAVTLALTTVPIHALVLRRPRAGRAPDRGPAGPAIIGHSLHAAMRTVVFWILAGVFAVGTFTTTSISVHLLPYLTQRGYPAQFAAVAVGWMGAMQLLGRIFYLPVASRLGPVGVTASVCLTQGAAMVLLAIAVQLGGLAPAIVLLGAANGMATLARATTVAETFGPRHYGSIGGAIAVAANGARALGPVGASLLFAWLGGYERVFWAFAGALGLSGFAVLAAEPRSRRGDRA</sequence>
<evidence type="ECO:0000256" key="3">
    <source>
        <dbReference type="ARBA" id="ARBA00022692"/>
    </source>
</evidence>
<reference evidence="8 9" key="1">
    <citation type="journal article" date="2019" name="Nat. Microbiol.">
        <title>Mediterranean grassland soil C-N compound turnover is dependent on rainfall and depth, and is mediated by genomically divergent microorganisms.</title>
        <authorList>
            <person name="Diamond S."/>
            <person name="Andeer P.F."/>
            <person name="Li Z."/>
            <person name="Crits-Christoph A."/>
            <person name="Burstein D."/>
            <person name="Anantharaman K."/>
            <person name="Lane K.R."/>
            <person name="Thomas B.C."/>
            <person name="Pan C."/>
            <person name="Northen T.R."/>
            <person name="Banfield J.F."/>
        </authorList>
    </citation>
    <scope>NUCLEOTIDE SEQUENCE [LARGE SCALE GENOMIC DNA]</scope>
    <source>
        <strain evidence="8">NP_7</strain>
    </source>
</reference>
<evidence type="ECO:0000256" key="2">
    <source>
        <dbReference type="ARBA" id="ARBA00022448"/>
    </source>
</evidence>
<comment type="subcellular location">
    <subcellularLocation>
        <location evidence="1">Cell membrane</location>
        <topology evidence="1">Multi-pass membrane protein</topology>
    </subcellularLocation>
</comment>
<evidence type="ECO:0000256" key="5">
    <source>
        <dbReference type="ARBA" id="ARBA00023136"/>
    </source>
</evidence>
<evidence type="ECO:0000256" key="6">
    <source>
        <dbReference type="SAM" id="Phobius"/>
    </source>
</evidence>
<dbReference type="GO" id="GO:0022857">
    <property type="term" value="F:transmembrane transporter activity"/>
    <property type="evidence" value="ECO:0007669"/>
    <property type="project" value="InterPro"/>
</dbReference>
<feature type="domain" description="Major facilitator superfamily (MFS) profile" evidence="7">
    <location>
        <begin position="1"/>
        <end position="280"/>
    </location>
</feature>
<dbReference type="Gene3D" id="1.20.1250.20">
    <property type="entry name" value="MFS general substrate transporter like domains"/>
    <property type="match status" value="1"/>
</dbReference>
<dbReference type="SUPFAM" id="SSF103473">
    <property type="entry name" value="MFS general substrate transporter"/>
    <property type="match status" value="1"/>
</dbReference>
<feature type="transmembrane region" description="Helical" evidence="6">
    <location>
        <begin position="20"/>
        <end position="43"/>
    </location>
</feature>
<keyword evidence="5 6" id="KW-0472">Membrane</keyword>
<proteinExistence type="predicted"/>
<accession>A0A537JED1</accession>
<feature type="non-terminal residue" evidence="8">
    <location>
        <position position="1"/>
    </location>
</feature>
<dbReference type="PANTHER" id="PTHR43385">
    <property type="entry name" value="RIBOFLAVIN TRANSPORTER RIBJ"/>
    <property type="match status" value="1"/>
</dbReference>